<evidence type="ECO:0000256" key="1">
    <source>
        <dbReference type="SAM" id="MobiDB-lite"/>
    </source>
</evidence>
<dbReference type="AlphaFoldDB" id="A0A433QMJ4"/>
<dbReference type="EMBL" id="RBNJ01003372">
    <property type="protein sequence ID" value="RUS31006.1"/>
    <property type="molecule type" value="Genomic_DNA"/>
</dbReference>
<proteinExistence type="predicted"/>
<gene>
    <name evidence="2" type="ORF">BC938DRAFT_478627</name>
</gene>
<organism evidence="2 3">
    <name type="scientific">Jimgerdemannia flammicorona</name>
    <dbReference type="NCBI Taxonomy" id="994334"/>
    <lineage>
        <taxon>Eukaryota</taxon>
        <taxon>Fungi</taxon>
        <taxon>Fungi incertae sedis</taxon>
        <taxon>Mucoromycota</taxon>
        <taxon>Mucoromycotina</taxon>
        <taxon>Endogonomycetes</taxon>
        <taxon>Endogonales</taxon>
        <taxon>Endogonaceae</taxon>
        <taxon>Jimgerdemannia</taxon>
    </lineage>
</organism>
<protein>
    <submittedName>
        <fullName evidence="2">Uncharacterized protein</fullName>
    </submittedName>
</protein>
<feature type="non-terminal residue" evidence="2">
    <location>
        <position position="227"/>
    </location>
</feature>
<evidence type="ECO:0000313" key="2">
    <source>
        <dbReference type="EMBL" id="RUS31006.1"/>
    </source>
</evidence>
<feature type="region of interest" description="Disordered" evidence="1">
    <location>
        <begin position="1"/>
        <end position="26"/>
    </location>
</feature>
<sequence>MSATNTGGPRRVPTCGTGRKREKWHRGLRSTDNTDLDAENYDGNTDMVKFWDQLGFIVEKWRTFDLSTSSAIENSKKVDRHLFEVIKKGLSNLLEVIKTIKIDVGPNNSETIKHPSLQGTEKELELRSELRKVDDLFDDTANDVSNFLEAIKKVDIRNLLETNKDRNPDKSNKAIEVVSNSVEVITGFLNPNLRLIEAIKTILRDVLTTIMTHAYELFICITEVLYY</sequence>
<evidence type="ECO:0000313" key="3">
    <source>
        <dbReference type="Proteomes" id="UP000274822"/>
    </source>
</evidence>
<dbReference type="Proteomes" id="UP000274822">
    <property type="component" value="Unassembled WGS sequence"/>
</dbReference>
<comment type="caution">
    <text evidence="2">The sequence shown here is derived from an EMBL/GenBank/DDBJ whole genome shotgun (WGS) entry which is preliminary data.</text>
</comment>
<keyword evidence="3" id="KW-1185">Reference proteome</keyword>
<reference evidence="2 3" key="1">
    <citation type="journal article" date="2018" name="New Phytol.">
        <title>Phylogenomics of Endogonaceae and evolution of mycorrhizas within Mucoromycota.</title>
        <authorList>
            <person name="Chang Y."/>
            <person name="Desiro A."/>
            <person name="Na H."/>
            <person name="Sandor L."/>
            <person name="Lipzen A."/>
            <person name="Clum A."/>
            <person name="Barry K."/>
            <person name="Grigoriev I.V."/>
            <person name="Martin F.M."/>
            <person name="Stajich J.E."/>
            <person name="Smith M.E."/>
            <person name="Bonito G."/>
            <person name="Spatafora J.W."/>
        </authorList>
    </citation>
    <scope>NUCLEOTIDE SEQUENCE [LARGE SCALE GENOMIC DNA]</scope>
    <source>
        <strain evidence="2 3">AD002</strain>
    </source>
</reference>
<accession>A0A433QMJ4</accession>
<name>A0A433QMJ4_9FUNG</name>